<name>A0A5B7JJY2_PORTR</name>
<protein>
    <submittedName>
        <fullName evidence="1">Uncharacterized protein</fullName>
    </submittedName>
</protein>
<reference evidence="1 2" key="1">
    <citation type="submission" date="2019-05" db="EMBL/GenBank/DDBJ databases">
        <title>Another draft genome of Portunus trituberculatus and its Hox gene families provides insights of decapod evolution.</title>
        <authorList>
            <person name="Jeong J.-H."/>
            <person name="Song I."/>
            <person name="Kim S."/>
            <person name="Choi T."/>
            <person name="Kim D."/>
            <person name="Ryu S."/>
            <person name="Kim W."/>
        </authorList>
    </citation>
    <scope>NUCLEOTIDE SEQUENCE [LARGE SCALE GENOMIC DNA]</scope>
    <source>
        <tissue evidence="1">Muscle</tissue>
    </source>
</reference>
<evidence type="ECO:0000313" key="2">
    <source>
        <dbReference type="Proteomes" id="UP000324222"/>
    </source>
</evidence>
<accession>A0A5B7JJY2</accession>
<organism evidence="1 2">
    <name type="scientific">Portunus trituberculatus</name>
    <name type="common">Swimming crab</name>
    <name type="synonym">Neptunus trituberculatus</name>
    <dbReference type="NCBI Taxonomy" id="210409"/>
    <lineage>
        <taxon>Eukaryota</taxon>
        <taxon>Metazoa</taxon>
        <taxon>Ecdysozoa</taxon>
        <taxon>Arthropoda</taxon>
        <taxon>Crustacea</taxon>
        <taxon>Multicrustacea</taxon>
        <taxon>Malacostraca</taxon>
        <taxon>Eumalacostraca</taxon>
        <taxon>Eucarida</taxon>
        <taxon>Decapoda</taxon>
        <taxon>Pleocyemata</taxon>
        <taxon>Brachyura</taxon>
        <taxon>Eubrachyura</taxon>
        <taxon>Portunoidea</taxon>
        <taxon>Portunidae</taxon>
        <taxon>Portuninae</taxon>
        <taxon>Portunus</taxon>
    </lineage>
</organism>
<comment type="caution">
    <text evidence="1">The sequence shown here is derived from an EMBL/GenBank/DDBJ whole genome shotgun (WGS) entry which is preliminary data.</text>
</comment>
<proteinExistence type="predicted"/>
<gene>
    <name evidence="1" type="ORF">E2C01_092382</name>
</gene>
<dbReference type="Proteomes" id="UP000324222">
    <property type="component" value="Unassembled WGS sequence"/>
</dbReference>
<dbReference type="OrthoDB" id="6376344at2759"/>
<dbReference type="AlphaFoldDB" id="A0A5B7JJY2"/>
<dbReference type="EMBL" id="VSRR010108565">
    <property type="protein sequence ID" value="MPC97090.1"/>
    <property type="molecule type" value="Genomic_DNA"/>
</dbReference>
<keyword evidence="2" id="KW-1185">Reference proteome</keyword>
<sequence>MVFRHWVELEDGTVALNPAPTADDDTLATSTFYNQVSQDPRLHAAIESITSTFSCVIRILDADLQR</sequence>
<evidence type="ECO:0000313" key="1">
    <source>
        <dbReference type="EMBL" id="MPC97090.1"/>
    </source>
</evidence>